<sequence>MATRKMQRTADLFYLPKNTVTKQMNASDIEKLKHIYEAKGNAQLVWGGEGIQAVSYEDIIAALNKAELSSSVIECYAELLYSEQGEMQEQLTTVHREHLLPQEKSYFVTSLCWVTDNKCVNRVTIYYVLM</sequence>
<name>A0ACC2KBT4_PERAE</name>
<accession>A0ACC2KBT4</accession>
<reference evidence="1 2" key="1">
    <citation type="journal article" date="2022" name="Hortic Res">
        <title>A haplotype resolved chromosomal level avocado genome allows analysis of novel avocado genes.</title>
        <authorList>
            <person name="Nath O."/>
            <person name="Fletcher S.J."/>
            <person name="Hayward A."/>
            <person name="Shaw L.M."/>
            <person name="Masouleh A.K."/>
            <person name="Furtado A."/>
            <person name="Henry R.J."/>
            <person name="Mitter N."/>
        </authorList>
    </citation>
    <scope>NUCLEOTIDE SEQUENCE [LARGE SCALE GENOMIC DNA]</scope>
    <source>
        <strain evidence="2">cv. Hass</strain>
    </source>
</reference>
<comment type="caution">
    <text evidence="1">The sequence shown here is derived from an EMBL/GenBank/DDBJ whole genome shotgun (WGS) entry which is preliminary data.</text>
</comment>
<dbReference type="Proteomes" id="UP001234297">
    <property type="component" value="Chromosome 4"/>
</dbReference>
<dbReference type="EMBL" id="CM056812">
    <property type="protein sequence ID" value="KAJ8618526.1"/>
    <property type="molecule type" value="Genomic_DNA"/>
</dbReference>
<evidence type="ECO:0000313" key="1">
    <source>
        <dbReference type="EMBL" id="KAJ8618526.1"/>
    </source>
</evidence>
<gene>
    <name evidence="1" type="ORF">MRB53_014712</name>
</gene>
<proteinExistence type="predicted"/>
<evidence type="ECO:0000313" key="2">
    <source>
        <dbReference type="Proteomes" id="UP001234297"/>
    </source>
</evidence>
<keyword evidence="2" id="KW-1185">Reference proteome</keyword>
<protein>
    <submittedName>
        <fullName evidence="1">Uncharacterized protein</fullName>
    </submittedName>
</protein>
<organism evidence="1 2">
    <name type="scientific">Persea americana</name>
    <name type="common">Avocado</name>
    <dbReference type="NCBI Taxonomy" id="3435"/>
    <lineage>
        <taxon>Eukaryota</taxon>
        <taxon>Viridiplantae</taxon>
        <taxon>Streptophyta</taxon>
        <taxon>Embryophyta</taxon>
        <taxon>Tracheophyta</taxon>
        <taxon>Spermatophyta</taxon>
        <taxon>Magnoliopsida</taxon>
        <taxon>Magnoliidae</taxon>
        <taxon>Laurales</taxon>
        <taxon>Lauraceae</taxon>
        <taxon>Persea</taxon>
    </lineage>
</organism>